<keyword evidence="1" id="KW-0472">Membrane</keyword>
<proteinExistence type="predicted"/>
<keyword evidence="1" id="KW-0812">Transmembrane</keyword>
<evidence type="ECO:0000313" key="3">
    <source>
        <dbReference type="WBParaSite" id="nRc.2.0.1.t47641-RA"/>
    </source>
</evidence>
<protein>
    <submittedName>
        <fullName evidence="3">Uncharacterized protein</fullName>
    </submittedName>
</protein>
<dbReference type="AlphaFoldDB" id="A0A915LCU4"/>
<sequence length="343" mass="38739">MPGTMSSTSQVQSRVASAKVPSKLTASQVNHDWFAKRGILPEELRYAALDMYYSLLVMFAAIHYGMADYLLMQMQVFNNDRMGPKQINRVALHFYQQHSAIPGHINREMGLGYQAMETDQRWPDRDKTRVLEVRLFRFSSNVLPVRTPKSSENRGIPVAESVLICPLQFREVEEALQISDYKSLLKNEAYKLQAPALVVKTQQPALGTGATQAAAIVVVVQLPTQPVLAQLTRVPQVQQLAEVELEVVTVMQTVPPSPAVLPAKIKQPLPKIWNSDSESSSEEEEEEVANYFAFNRQEGPIVYRMVNDAMAEIYDNYCQQFQMQGGFMFDRERVPEDFGNGSF</sequence>
<evidence type="ECO:0000313" key="2">
    <source>
        <dbReference type="Proteomes" id="UP000887565"/>
    </source>
</evidence>
<feature type="transmembrane region" description="Helical" evidence="1">
    <location>
        <begin position="51"/>
        <end position="72"/>
    </location>
</feature>
<reference evidence="3" key="1">
    <citation type="submission" date="2022-11" db="UniProtKB">
        <authorList>
            <consortium name="WormBaseParasite"/>
        </authorList>
    </citation>
    <scope>IDENTIFICATION</scope>
</reference>
<name>A0A915LCU4_ROMCU</name>
<dbReference type="Proteomes" id="UP000887565">
    <property type="component" value="Unplaced"/>
</dbReference>
<evidence type="ECO:0000256" key="1">
    <source>
        <dbReference type="SAM" id="Phobius"/>
    </source>
</evidence>
<dbReference type="WBParaSite" id="nRc.2.0.1.t47641-RA">
    <property type="protein sequence ID" value="nRc.2.0.1.t47641-RA"/>
    <property type="gene ID" value="nRc.2.0.1.g47641"/>
</dbReference>
<organism evidence="2 3">
    <name type="scientific">Romanomermis culicivorax</name>
    <name type="common">Nematode worm</name>
    <dbReference type="NCBI Taxonomy" id="13658"/>
    <lineage>
        <taxon>Eukaryota</taxon>
        <taxon>Metazoa</taxon>
        <taxon>Ecdysozoa</taxon>
        <taxon>Nematoda</taxon>
        <taxon>Enoplea</taxon>
        <taxon>Dorylaimia</taxon>
        <taxon>Mermithida</taxon>
        <taxon>Mermithoidea</taxon>
        <taxon>Mermithidae</taxon>
        <taxon>Romanomermis</taxon>
    </lineage>
</organism>
<keyword evidence="2" id="KW-1185">Reference proteome</keyword>
<keyword evidence="1" id="KW-1133">Transmembrane helix</keyword>
<accession>A0A915LCU4</accession>